<evidence type="ECO:0000313" key="2">
    <source>
        <dbReference type="EMBL" id="KAF6418435.1"/>
    </source>
</evidence>
<feature type="compositionally biased region" description="Polar residues" evidence="1">
    <location>
        <begin position="1"/>
        <end position="10"/>
    </location>
</feature>
<gene>
    <name evidence="2" type="ORF">HJG63_005657</name>
</gene>
<feature type="compositionally biased region" description="Polar residues" evidence="1">
    <location>
        <begin position="35"/>
        <end position="44"/>
    </location>
</feature>
<keyword evidence="3" id="KW-1185">Reference proteome</keyword>
<dbReference type="EMBL" id="JACASE010000013">
    <property type="protein sequence ID" value="KAF6418435.1"/>
    <property type="molecule type" value="Genomic_DNA"/>
</dbReference>
<evidence type="ECO:0000313" key="3">
    <source>
        <dbReference type="Proteomes" id="UP000593571"/>
    </source>
</evidence>
<reference evidence="2 3" key="1">
    <citation type="journal article" date="2020" name="Nature">
        <title>Six reference-quality genomes reveal evolution of bat adaptations.</title>
        <authorList>
            <person name="Jebb D."/>
            <person name="Huang Z."/>
            <person name="Pippel M."/>
            <person name="Hughes G.M."/>
            <person name="Lavrichenko K."/>
            <person name="Devanna P."/>
            <person name="Winkler S."/>
            <person name="Jermiin L.S."/>
            <person name="Skirmuntt E.C."/>
            <person name="Katzourakis A."/>
            <person name="Burkitt-Gray L."/>
            <person name="Ray D.A."/>
            <person name="Sullivan K.A.M."/>
            <person name="Roscito J.G."/>
            <person name="Kirilenko B.M."/>
            <person name="Davalos L.M."/>
            <person name="Corthals A.P."/>
            <person name="Power M.L."/>
            <person name="Jones G."/>
            <person name="Ransome R.D."/>
            <person name="Dechmann D.K.N."/>
            <person name="Locatelli A.G."/>
            <person name="Puechmaille S.J."/>
            <person name="Fedrigo O."/>
            <person name="Jarvis E.D."/>
            <person name="Hiller M."/>
            <person name="Vernes S.C."/>
            <person name="Myers E.W."/>
            <person name="Teeling E.C."/>
        </authorList>
    </citation>
    <scope>NUCLEOTIDE SEQUENCE [LARGE SCALE GENOMIC DNA]</scope>
    <source>
        <strain evidence="2">MRouAeg1</strain>
        <tissue evidence="2">Muscle</tissue>
    </source>
</reference>
<dbReference type="Proteomes" id="UP000593571">
    <property type="component" value="Unassembled WGS sequence"/>
</dbReference>
<feature type="region of interest" description="Disordered" evidence="1">
    <location>
        <begin position="1"/>
        <end position="49"/>
    </location>
</feature>
<dbReference type="AlphaFoldDB" id="A0A7J8D5T7"/>
<name>A0A7J8D5T7_ROUAE</name>
<organism evidence="2 3">
    <name type="scientific">Rousettus aegyptiacus</name>
    <name type="common">Egyptian fruit bat</name>
    <name type="synonym">Pteropus aegyptiacus</name>
    <dbReference type="NCBI Taxonomy" id="9407"/>
    <lineage>
        <taxon>Eukaryota</taxon>
        <taxon>Metazoa</taxon>
        <taxon>Chordata</taxon>
        <taxon>Craniata</taxon>
        <taxon>Vertebrata</taxon>
        <taxon>Euteleostomi</taxon>
        <taxon>Mammalia</taxon>
        <taxon>Eutheria</taxon>
        <taxon>Laurasiatheria</taxon>
        <taxon>Chiroptera</taxon>
        <taxon>Yinpterochiroptera</taxon>
        <taxon>Pteropodoidea</taxon>
        <taxon>Pteropodidae</taxon>
        <taxon>Rousettinae</taxon>
        <taxon>Rousettus</taxon>
    </lineage>
</organism>
<accession>A0A7J8D5T7</accession>
<evidence type="ECO:0000256" key="1">
    <source>
        <dbReference type="SAM" id="MobiDB-lite"/>
    </source>
</evidence>
<sequence>MEAQSHSSMTTEKKKVENSVVKCSTRTDVSEKAVASSTTSNGEQPQGLPASKSTVIFIFSAFLVN</sequence>
<proteinExistence type="predicted"/>
<comment type="caution">
    <text evidence="2">The sequence shown here is derived from an EMBL/GenBank/DDBJ whole genome shotgun (WGS) entry which is preliminary data.</text>
</comment>
<protein>
    <submittedName>
        <fullName evidence="2">GLI family zinc finger 3</fullName>
    </submittedName>
</protein>